<name>A0A926HQG9_9FIRM</name>
<evidence type="ECO:0000313" key="1">
    <source>
        <dbReference type="EMBL" id="MBC8536327.1"/>
    </source>
</evidence>
<dbReference type="AlphaFoldDB" id="A0A926HQG9"/>
<dbReference type="RefSeq" id="WP_249300095.1">
    <property type="nucleotide sequence ID" value="NZ_JACRSP010000002.1"/>
</dbReference>
<accession>A0A926HQG9</accession>
<organism evidence="1 2">
    <name type="scientific">Feifania hominis</name>
    <dbReference type="NCBI Taxonomy" id="2763660"/>
    <lineage>
        <taxon>Bacteria</taxon>
        <taxon>Bacillati</taxon>
        <taxon>Bacillota</taxon>
        <taxon>Clostridia</taxon>
        <taxon>Eubacteriales</taxon>
        <taxon>Feifaniaceae</taxon>
        <taxon>Feifania</taxon>
    </lineage>
</organism>
<gene>
    <name evidence="1" type="ORF">H8695_06420</name>
</gene>
<keyword evidence="2" id="KW-1185">Reference proteome</keyword>
<reference evidence="1" key="1">
    <citation type="submission" date="2020-08" db="EMBL/GenBank/DDBJ databases">
        <title>Genome public.</title>
        <authorList>
            <person name="Liu C."/>
            <person name="Sun Q."/>
        </authorList>
    </citation>
    <scope>NUCLEOTIDE SEQUENCE</scope>
    <source>
        <strain evidence="1">BX7</strain>
    </source>
</reference>
<dbReference type="Proteomes" id="UP000620366">
    <property type="component" value="Unassembled WGS sequence"/>
</dbReference>
<proteinExistence type="predicted"/>
<comment type="caution">
    <text evidence="1">The sequence shown here is derived from an EMBL/GenBank/DDBJ whole genome shotgun (WGS) entry which is preliminary data.</text>
</comment>
<sequence length="175" mass="19152">MYKQTVRVGISNLAFSIGAAVALLLFLAVLSHFSLGAAEVPVELAAVALCGVSVAIHCARKKVCYVFCIVDTHFIIRKEEGTRHTVLLDCKLADIRAIAPAGELSAEYEQLPVSAHYASALSRRRNYCLVYAKRHSAAVHKILFSPSPRMLEGFEKMIPLVCQVPQSKLKKRAAT</sequence>
<protein>
    <submittedName>
        <fullName evidence="1">Uncharacterized protein</fullName>
    </submittedName>
</protein>
<evidence type="ECO:0000313" key="2">
    <source>
        <dbReference type="Proteomes" id="UP000620366"/>
    </source>
</evidence>
<dbReference type="EMBL" id="JACRSP010000002">
    <property type="protein sequence ID" value="MBC8536327.1"/>
    <property type="molecule type" value="Genomic_DNA"/>
</dbReference>